<dbReference type="EMBL" id="JBHSNO010000005">
    <property type="protein sequence ID" value="MFC5589416.1"/>
    <property type="molecule type" value="Genomic_DNA"/>
</dbReference>
<dbReference type="Gene3D" id="3.30.1380.20">
    <property type="entry name" value="Trafficking protein particle complex subunit 3"/>
    <property type="match status" value="1"/>
</dbReference>
<protein>
    <submittedName>
        <fullName evidence="3">XylR N-terminal domain-containing protein</fullName>
    </submittedName>
</protein>
<dbReference type="Gene3D" id="1.10.10.2840">
    <property type="entry name" value="PucR C-terminal helix-turn-helix domain"/>
    <property type="match status" value="1"/>
</dbReference>
<dbReference type="PANTHER" id="PTHR33744">
    <property type="entry name" value="CARBOHYDRATE DIACID REGULATOR"/>
    <property type="match status" value="1"/>
</dbReference>
<feature type="domain" description="4-vinyl reductase 4VR" evidence="2">
    <location>
        <begin position="116"/>
        <end position="178"/>
    </location>
</feature>
<dbReference type="InterPro" id="IPR051448">
    <property type="entry name" value="CdaR-like_regulators"/>
</dbReference>
<evidence type="ECO:0000256" key="1">
    <source>
        <dbReference type="SAM" id="Coils"/>
    </source>
</evidence>
<dbReference type="Pfam" id="PF06505">
    <property type="entry name" value="XylR_N"/>
    <property type="match status" value="1"/>
</dbReference>
<dbReference type="PANTHER" id="PTHR33744:SF1">
    <property type="entry name" value="DNA-BINDING TRANSCRIPTIONAL ACTIVATOR ADER"/>
    <property type="match status" value="1"/>
</dbReference>
<feature type="coiled-coil region" evidence="1">
    <location>
        <begin position="195"/>
        <end position="229"/>
    </location>
</feature>
<dbReference type="InterPro" id="IPR025736">
    <property type="entry name" value="PucR_C-HTH_dom"/>
</dbReference>
<dbReference type="InterPro" id="IPR042070">
    <property type="entry name" value="PucR_C-HTH_sf"/>
</dbReference>
<dbReference type="RefSeq" id="WP_381434061.1">
    <property type="nucleotide sequence ID" value="NZ_JBHSNO010000005.1"/>
</dbReference>
<gene>
    <name evidence="3" type="ORF">ACFPRA_10990</name>
</gene>
<dbReference type="InterPro" id="IPR010523">
    <property type="entry name" value="XylR_N"/>
</dbReference>
<evidence type="ECO:0000313" key="3">
    <source>
        <dbReference type="EMBL" id="MFC5589416.1"/>
    </source>
</evidence>
<reference evidence="4" key="1">
    <citation type="journal article" date="2019" name="Int. J. Syst. Evol. Microbiol.">
        <title>The Global Catalogue of Microorganisms (GCM) 10K type strain sequencing project: providing services to taxonomists for standard genome sequencing and annotation.</title>
        <authorList>
            <consortium name="The Broad Institute Genomics Platform"/>
            <consortium name="The Broad Institute Genome Sequencing Center for Infectious Disease"/>
            <person name="Wu L."/>
            <person name="Ma J."/>
        </authorList>
    </citation>
    <scope>NUCLEOTIDE SEQUENCE [LARGE SCALE GENOMIC DNA]</scope>
    <source>
        <strain evidence="4">CGMCC 4.1434</strain>
    </source>
</reference>
<keyword evidence="1" id="KW-0175">Coiled coil</keyword>
<dbReference type="Pfam" id="PF13556">
    <property type="entry name" value="HTH_30"/>
    <property type="match status" value="1"/>
</dbReference>
<proteinExistence type="predicted"/>
<sequence>MKANQLLLQNLLDVNPRTGVIKLHDKRMALISVEALGILRTDLINTLGKDRAKGFLMRYGWACGNKAGESLREEYEWKSIKELVLAGPSMHTLEGIVTVEPDVLEIDGDKLYFTGHWKNSFEVGNHIGEQGIDREGICWTLIGYASGYLTKVFGKEVVAYEKYCRGKGDSVCYFVAKTVAHSEEEHLKDLRYYKAESLQSVLEDMYMEIEQLNKDIVESEKVQNELTELFLEDKDINEITAMIGNILGRSIVIDHLTEVYSSYFECEEDRKTYDKWIKSGVVTNRYDGLFFESFSIRSHKVSLGRLTVIGDEKLDQREQLIINRALMVFTIQMYHQRKITESLWQRREDFFGELIENRIVDDALLNRQAAIFGFKPGEPNWLIAINVLPKEKRGDVLGFLTKKYSCLDVFTKDGYIVMIVPKNSNPNIEDYMSSILEEILVSLPDVKVYSGSGQLADTIQKMRISYLDATRLCDFVQLTYPMGSRHAAFKELEPMMMFLKGSDPQELIRFYSETIGELVEYDSENQGNLVITLKTYLDNNGNLQQTADELHLSIAGLRYRIERIESLSGIDLKTGAGRFECQLATKIYFALQVMSNIKN</sequence>
<accession>A0ABW0TKV9</accession>
<dbReference type="InterPro" id="IPR024096">
    <property type="entry name" value="NO_sig/Golgi_transp_ligand-bd"/>
</dbReference>
<dbReference type="Pfam" id="PF02830">
    <property type="entry name" value="V4R"/>
    <property type="match status" value="1"/>
</dbReference>
<evidence type="ECO:0000313" key="4">
    <source>
        <dbReference type="Proteomes" id="UP001596109"/>
    </source>
</evidence>
<dbReference type="Proteomes" id="UP001596109">
    <property type="component" value="Unassembled WGS sequence"/>
</dbReference>
<evidence type="ECO:0000259" key="2">
    <source>
        <dbReference type="SMART" id="SM00989"/>
    </source>
</evidence>
<keyword evidence="4" id="KW-1185">Reference proteome</keyword>
<dbReference type="SMART" id="SM00989">
    <property type="entry name" value="V4R"/>
    <property type="match status" value="1"/>
</dbReference>
<comment type="caution">
    <text evidence="3">The sequence shown here is derived from an EMBL/GenBank/DDBJ whole genome shotgun (WGS) entry which is preliminary data.</text>
</comment>
<organism evidence="3 4">
    <name type="scientific">Sporosarcina soli</name>
    <dbReference type="NCBI Taxonomy" id="334736"/>
    <lineage>
        <taxon>Bacteria</taxon>
        <taxon>Bacillati</taxon>
        <taxon>Bacillota</taxon>
        <taxon>Bacilli</taxon>
        <taxon>Bacillales</taxon>
        <taxon>Caryophanaceae</taxon>
        <taxon>Sporosarcina</taxon>
    </lineage>
</organism>
<dbReference type="SUPFAM" id="SSF111126">
    <property type="entry name" value="Ligand-binding domain in the NO signalling and Golgi transport"/>
    <property type="match status" value="1"/>
</dbReference>
<name>A0ABW0TKV9_9BACL</name>
<dbReference type="InterPro" id="IPR004096">
    <property type="entry name" value="V4R"/>
</dbReference>